<dbReference type="InParanoid" id="B2WMC1"/>
<organism evidence="2 3">
    <name type="scientific">Pyrenophora tritici-repentis (strain Pt-1C-BFP)</name>
    <name type="common">Wheat tan spot fungus</name>
    <name type="synonym">Drechslera tritici-repentis</name>
    <dbReference type="NCBI Taxonomy" id="426418"/>
    <lineage>
        <taxon>Eukaryota</taxon>
        <taxon>Fungi</taxon>
        <taxon>Dikarya</taxon>
        <taxon>Ascomycota</taxon>
        <taxon>Pezizomycotina</taxon>
        <taxon>Dothideomycetes</taxon>
        <taxon>Pleosporomycetidae</taxon>
        <taxon>Pleosporales</taxon>
        <taxon>Pleosporineae</taxon>
        <taxon>Pleosporaceae</taxon>
        <taxon>Pyrenophora</taxon>
    </lineage>
</organism>
<evidence type="ECO:0000313" key="2">
    <source>
        <dbReference type="EMBL" id="EDU44181.1"/>
    </source>
</evidence>
<feature type="region of interest" description="Disordered" evidence="1">
    <location>
        <begin position="111"/>
        <end position="157"/>
    </location>
</feature>
<feature type="region of interest" description="Disordered" evidence="1">
    <location>
        <begin position="1"/>
        <end position="79"/>
    </location>
</feature>
<accession>B2WMC1</accession>
<dbReference type="KEGG" id="ptrr:6349443"/>
<dbReference type="HOGENOM" id="CLU_866381_0_0_1"/>
<dbReference type="AlphaFoldDB" id="B2WMC1"/>
<proteinExistence type="predicted"/>
<evidence type="ECO:0000256" key="1">
    <source>
        <dbReference type="SAM" id="MobiDB-lite"/>
    </source>
</evidence>
<sequence>MAYGNPPGHPGSPPDHNRRGYSPSNDNRRRGHEHHRRDHSAQSDEYRIDSSPRRRGRTPTQHSAHSDEDPSGPIEKTVEELEALMARAKAEMEAANDELQRCQRIRAKADAKRSANFKAENPSSPTLSSVTTEKDDTPKVGQGKNPKYPSLPHAPKPEMTRYAPLVVNTPLGRAAASTNSQGSSNAPLTKRQRFAVMRNSLQRLLEMEFDPTAARYHPLGFGGGWGEDCVYPWKYGAGKNDQLGLCKPMYLHEGNFLQEHLADWFQAWAYLEFPEFDDPMPKKLGRRTQPGPSHQRTPAPRQPSCRSSKLAEVEIFASCKF</sequence>
<name>B2WMC1_PYRTR</name>
<evidence type="ECO:0000313" key="3">
    <source>
        <dbReference type="Proteomes" id="UP000001471"/>
    </source>
</evidence>
<dbReference type="Proteomes" id="UP000001471">
    <property type="component" value="Unassembled WGS sequence"/>
</dbReference>
<dbReference type="GeneID" id="6349443"/>
<feature type="compositionally biased region" description="Basic residues" evidence="1">
    <location>
        <begin position="29"/>
        <end position="38"/>
    </location>
</feature>
<reference evidence="3" key="1">
    <citation type="journal article" date="2013" name="G3 (Bethesda)">
        <title>Comparative genomics of a plant-pathogenic fungus, Pyrenophora tritici-repentis, reveals transduplication and the impact of repeat elements on pathogenicity and population divergence.</title>
        <authorList>
            <person name="Manning V.A."/>
            <person name="Pandelova I."/>
            <person name="Dhillon B."/>
            <person name="Wilhelm L.J."/>
            <person name="Goodwin S.B."/>
            <person name="Berlin A.M."/>
            <person name="Figueroa M."/>
            <person name="Freitag M."/>
            <person name="Hane J.K."/>
            <person name="Henrissat B."/>
            <person name="Holman W.H."/>
            <person name="Kodira C.D."/>
            <person name="Martin J."/>
            <person name="Oliver R.P."/>
            <person name="Robbertse B."/>
            <person name="Schackwitz W."/>
            <person name="Schwartz D.C."/>
            <person name="Spatafora J.W."/>
            <person name="Turgeon B.G."/>
            <person name="Yandava C."/>
            <person name="Young S."/>
            <person name="Zhou S."/>
            <person name="Zeng Q."/>
            <person name="Grigoriev I.V."/>
            <person name="Ma L.-J."/>
            <person name="Ciuffetti L.M."/>
        </authorList>
    </citation>
    <scope>NUCLEOTIDE SEQUENCE [LARGE SCALE GENOMIC DNA]</scope>
    <source>
        <strain evidence="3">Pt-1C-BFP</strain>
    </source>
</reference>
<feature type="compositionally biased region" description="Polar residues" evidence="1">
    <location>
        <begin position="121"/>
        <end position="131"/>
    </location>
</feature>
<gene>
    <name evidence="2" type="ORF">PTRG_11131</name>
</gene>
<dbReference type="OrthoDB" id="10595278at2759"/>
<feature type="compositionally biased region" description="Basic and acidic residues" evidence="1">
    <location>
        <begin position="39"/>
        <end position="52"/>
    </location>
</feature>
<dbReference type="EMBL" id="DS231630">
    <property type="protein sequence ID" value="EDU44181.1"/>
    <property type="molecule type" value="Genomic_DNA"/>
</dbReference>
<feature type="region of interest" description="Disordered" evidence="1">
    <location>
        <begin position="281"/>
        <end position="308"/>
    </location>
</feature>
<protein>
    <submittedName>
        <fullName evidence="2">Uncharacterized protein</fullName>
    </submittedName>
</protein>